<dbReference type="AlphaFoldDB" id="A0A0F9TVR5"/>
<comment type="caution">
    <text evidence="1">The sequence shown here is derived from an EMBL/GenBank/DDBJ whole genome shotgun (WGS) entry which is preliminary data.</text>
</comment>
<proteinExistence type="predicted"/>
<name>A0A0F9TVR5_9ZZZZ</name>
<organism evidence="1">
    <name type="scientific">marine sediment metagenome</name>
    <dbReference type="NCBI Taxonomy" id="412755"/>
    <lineage>
        <taxon>unclassified sequences</taxon>
        <taxon>metagenomes</taxon>
        <taxon>ecological metagenomes</taxon>
    </lineage>
</organism>
<protein>
    <submittedName>
        <fullName evidence="1">Uncharacterized protein</fullName>
    </submittedName>
</protein>
<dbReference type="EMBL" id="LAZR01000163">
    <property type="protein sequence ID" value="KKN85120.1"/>
    <property type="molecule type" value="Genomic_DNA"/>
</dbReference>
<accession>A0A0F9TVR5</accession>
<sequence length="162" mass="18198">MPTSEEHQRLTNQGASWLRRNGFGVVATELTCFGNRERPDVLGFRSSCSAMIEVKVSRSDFLADHKKPERSSGGIGVYRFYLCPEGLISPNELPAKWGLLYSKGRTVNAVVKPRGNIWPASTSQPPEVEELFKEWRDFQHESDALAERSALYSIARRLVAKA</sequence>
<reference evidence="1" key="1">
    <citation type="journal article" date="2015" name="Nature">
        <title>Complex archaea that bridge the gap between prokaryotes and eukaryotes.</title>
        <authorList>
            <person name="Spang A."/>
            <person name="Saw J.H."/>
            <person name="Jorgensen S.L."/>
            <person name="Zaremba-Niedzwiedzka K."/>
            <person name="Martijn J."/>
            <person name="Lind A.E."/>
            <person name="van Eijk R."/>
            <person name="Schleper C."/>
            <person name="Guy L."/>
            <person name="Ettema T.J."/>
        </authorList>
    </citation>
    <scope>NUCLEOTIDE SEQUENCE</scope>
</reference>
<evidence type="ECO:0000313" key="1">
    <source>
        <dbReference type="EMBL" id="KKN85120.1"/>
    </source>
</evidence>
<gene>
    <name evidence="1" type="ORF">LCGC14_0282890</name>
</gene>